<feature type="transmembrane region" description="Helical" evidence="6">
    <location>
        <begin position="58"/>
        <end position="78"/>
    </location>
</feature>
<dbReference type="AlphaFoldDB" id="A0A3G2EJK9"/>
<accession>A0A3G2EJK9</accession>
<evidence type="ECO:0000256" key="2">
    <source>
        <dbReference type="ARBA" id="ARBA00007362"/>
    </source>
</evidence>
<comment type="subcellular location">
    <subcellularLocation>
        <location evidence="1">Membrane</location>
        <topology evidence="1">Multi-pass membrane protein</topology>
    </subcellularLocation>
</comment>
<evidence type="ECO:0000313" key="9">
    <source>
        <dbReference type="Proteomes" id="UP000279594"/>
    </source>
</evidence>
<dbReference type="InterPro" id="IPR000620">
    <property type="entry name" value="EamA_dom"/>
</dbReference>
<dbReference type="InterPro" id="IPR050638">
    <property type="entry name" value="AA-Vitamin_Transporters"/>
</dbReference>
<keyword evidence="5 6" id="KW-0472">Membrane</keyword>
<feature type="transmembrane region" description="Helical" evidence="6">
    <location>
        <begin position="166"/>
        <end position="188"/>
    </location>
</feature>
<evidence type="ECO:0000256" key="1">
    <source>
        <dbReference type="ARBA" id="ARBA00004141"/>
    </source>
</evidence>
<evidence type="ECO:0000256" key="3">
    <source>
        <dbReference type="ARBA" id="ARBA00022692"/>
    </source>
</evidence>
<name>A0A3G2EJK9_9BURK</name>
<reference evidence="8 9" key="1">
    <citation type="submission" date="2018-10" db="EMBL/GenBank/DDBJ databases">
        <title>Effects of UV and annual dynamics of microbial communities in freshwater RAS systems.</title>
        <authorList>
            <person name="Bekkelund A.K."/>
            <person name="Hansen B.R."/>
            <person name="Stokken H."/>
            <person name="Eriksen B.F."/>
            <person name="Kashulin N.A."/>
        </authorList>
    </citation>
    <scope>NUCLEOTIDE SEQUENCE [LARGE SCALE GENOMIC DNA]</scope>
    <source>
        <strain evidence="8 9">BHSEK</strain>
    </source>
</reference>
<feature type="transmembrane region" description="Helical" evidence="6">
    <location>
        <begin position="34"/>
        <end position="52"/>
    </location>
</feature>
<feature type="transmembrane region" description="Helical" evidence="6">
    <location>
        <begin position="200"/>
        <end position="220"/>
    </location>
</feature>
<keyword evidence="3 6" id="KW-0812">Transmembrane</keyword>
<protein>
    <submittedName>
        <fullName evidence="8">EamA family transporter</fullName>
    </submittedName>
</protein>
<dbReference type="EMBL" id="CP033019">
    <property type="protein sequence ID" value="AYM79579.1"/>
    <property type="molecule type" value="Genomic_DNA"/>
</dbReference>
<evidence type="ECO:0000259" key="7">
    <source>
        <dbReference type="Pfam" id="PF00892"/>
    </source>
</evidence>
<keyword evidence="9" id="KW-1185">Reference proteome</keyword>
<dbReference type="Pfam" id="PF00892">
    <property type="entry name" value="EamA"/>
    <property type="match status" value="1"/>
</dbReference>
<gene>
    <name evidence="8" type="ORF">D9M09_13750</name>
</gene>
<feature type="transmembrane region" description="Helical" evidence="6">
    <location>
        <begin position="85"/>
        <end position="101"/>
    </location>
</feature>
<feature type="transmembrane region" description="Helical" evidence="6">
    <location>
        <begin position="113"/>
        <end position="129"/>
    </location>
</feature>
<dbReference type="SUPFAM" id="SSF103481">
    <property type="entry name" value="Multidrug resistance efflux transporter EmrE"/>
    <property type="match status" value="2"/>
</dbReference>
<feature type="transmembrane region" description="Helical" evidence="6">
    <location>
        <begin position="141"/>
        <end position="160"/>
    </location>
</feature>
<evidence type="ECO:0000256" key="6">
    <source>
        <dbReference type="SAM" id="Phobius"/>
    </source>
</evidence>
<evidence type="ECO:0000313" key="8">
    <source>
        <dbReference type="EMBL" id="AYM79579.1"/>
    </source>
</evidence>
<proteinExistence type="inferred from homology"/>
<dbReference type="Proteomes" id="UP000279594">
    <property type="component" value="Chromosome"/>
</dbReference>
<feature type="transmembrane region" description="Helical" evidence="6">
    <location>
        <begin position="6"/>
        <end position="22"/>
    </location>
</feature>
<comment type="similarity">
    <text evidence="2">Belongs to the EamA transporter family.</text>
</comment>
<feature type="transmembrane region" description="Helical" evidence="6">
    <location>
        <begin position="226"/>
        <end position="246"/>
    </location>
</feature>
<feature type="domain" description="EamA" evidence="7">
    <location>
        <begin position="112"/>
        <end position="241"/>
    </location>
</feature>
<keyword evidence="4 6" id="KW-1133">Transmembrane helix</keyword>
<dbReference type="InterPro" id="IPR037185">
    <property type="entry name" value="EmrE-like"/>
</dbReference>
<sequence length="251" mass="26148">MGVEGITAYRVGFSALILLAIFRPWRYRLTRKDVLNLLVYGSVLGLMNLLIYRAFALIPIGIAVAIEVTGPLAVAMLSSRRPRDLLAVACAVFGLYLLLPLQGSPGSLDPVGVAYALGAALCWALYIIFGKRASTLQGGQAVAWGMTVAAMVTVPIGITYSGTALLAPSIALMGLAIAMLSSALPYSLEIFALRRLPQGVFGMFSSAAPAVSALAAMAVLGELLSLTQWLAIACIVFASAMAALGAQGGKR</sequence>
<evidence type="ECO:0000256" key="5">
    <source>
        <dbReference type="ARBA" id="ARBA00023136"/>
    </source>
</evidence>
<dbReference type="GO" id="GO:0016020">
    <property type="term" value="C:membrane"/>
    <property type="evidence" value="ECO:0007669"/>
    <property type="project" value="UniProtKB-SubCell"/>
</dbReference>
<evidence type="ECO:0000256" key="4">
    <source>
        <dbReference type="ARBA" id="ARBA00022989"/>
    </source>
</evidence>
<dbReference type="PANTHER" id="PTHR32322:SF2">
    <property type="entry name" value="EAMA DOMAIN-CONTAINING PROTEIN"/>
    <property type="match status" value="1"/>
</dbReference>
<dbReference type="PANTHER" id="PTHR32322">
    <property type="entry name" value="INNER MEMBRANE TRANSPORTER"/>
    <property type="match status" value="1"/>
</dbReference>
<organism evidence="8 9">
    <name type="scientific">Janthinobacterium agaricidamnosum</name>
    <dbReference type="NCBI Taxonomy" id="55508"/>
    <lineage>
        <taxon>Bacteria</taxon>
        <taxon>Pseudomonadati</taxon>
        <taxon>Pseudomonadota</taxon>
        <taxon>Betaproteobacteria</taxon>
        <taxon>Burkholderiales</taxon>
        <taxon>Oxalobacteraceae</taxon>
        <taxon>Janthinobacterium</taxon>
    </lineage>
</organism>